<evidence type="ECO:0000313" key="2">
    <source>
        <dbReference type="EMBL" id="OOV87242.1"/>
    </source>
</evidence>
<accession>A0A1T1HBP9</accession>
<dbReference type="InterPro" id="IPR040448">
    <property type="entry name" value="PanZ_GNAT"/>
</dbReference>
<reference evidence="2" key="1">
    <citation type="submission" date="2017-02" db="EMBL/GenBank/DDBJ databases">
        <title>Draft Genome Sequence of the Salt Water Bacterium Oceanospirillum linum ATCC 11336.</title>
        <authorList>
            <person name="Trachtenberg A.M."/>
            <person name="Carney J.G."/>
            <person name="Linnane J.D."/>
            <person name="Rheaume B.A."/>
            <person name="Pitts N.L."/>
            <person name="Mykles D.L."/>
            <person name="Maclea K.S."/>
        </authorList>
    </citation>
    <scope>NUCLEOTIDE SEQUENCE [LARGE SCALE GENOMIC DNA]</scope>
    <source>
        <strain evidence="2">ATCC 11336</strain>
    </source>
</reference>
<dbReference type="EMBL" id="MTSD02000003">
    <property type="protein sequence ID" value="OOV87242.1"/>
    <property type="molecule type" value="Genomic_DNA"/>
</dbReference>
<feature type="domain" description="N-acetyltransferase" evidence="1">
    <location>
        <begin position="5"/>
        <end position="147"/>
    </location>
</feature>
<evidence type="ECO:0000259" key="1">
    <source>
        <dbReference type="PROSITE" id="PS51186"/>
    </source>
</evidence>
<keyword evidence="3" id="KW-1185">Reference proteome</keyword>
<dbReference type="Gene3D" id="3.40.630.30">
    <property type="match status" value="1"/>
</dbReference>
<dbReference type="RefSeq" id="WP_078319601.1">
    <property type="nucleotide sequence ID" value="NZ_FXTS01000003.1"/>
</dbReference>
<dbReference type="STRING" id="966.BTA35_0209655"/>
<dbReference type="SUPFAM" id="SSF55729">
    <property type="entry name" value="Acyl-CoA N-acyltransferases (Nat)"/>
    <property type="match status" value="1"/>
</dbReference>
<dbReference type="GO" id="GO:0016747">
    <property type="term" value="F:acyltransferase activity, transferring groups other than amino-acyl groups"/>
    <property type="evidence" value="ECO:0007669"/>
    <property type="project" value="InterPro"/>
</dbReference>
<evidence type="ECO:0000313" key="3">
    <source>
        <dbReference type="Proteomes" id="UP000190064"/>
    </source>
</evidence>
<sequence>MPVLLTIVNDKTDQAHIEQLEKIYTDAQPERLAQLPNVNSAKSFVDTILQSQEHSFYCGLFNDRLIAAAVITQQSNTWQISHLCVRSITRRRGVGSRLLTLVIEAAKANNMATQVATNALMTQDHIILQRMGYTLSEAGDHYLLDIR</sequence>
<dbReference type="Proteomes" id="UP000190064">
    <property type="component" value="Unassembled WGS sequence"/>
</dbReference>
<comment type="caution">
    <text evidence="2">The sequence shown here is derived from an EMBL/GenBank/DDBJ whole genome shotgun (WGS) entry which is preliminary data.</text>
</comment>
<dbReference type="InterPro" id="IPR000182">
    <property type="entry name" value="GNAT_dom"/>
</dbReference>
<dbReference type="InterPro" id="IPR016181">
    <property type="entry name" value="Acyl_CoA_acyltransferase"/>
</dbReference>
<dbReference type="Pfam" id="PF12568">
    <property type="entry name" value="PanZ"/>
    <property type="match status" value="1"/>
</dbReference>
<gene>
    <name evidence="2" type="ORF">BTA35_0209655</name>
</gene>
<dbReference type="CDD" id="cd04301">
    <property type="entry name" value="NAT_SF"/>
    <property type="match status" value="1"/>
</dbReference>
<protein>
    <recommendedName>
        <fullName evidence="1">N-acetyltransferase domain-containing protein</fullName>
    </recommendedName>
</protein>
<dbReference type="PROSITE" id="PS51186">
    <property type="entry name" value="GNAT"/>
    <property type="match status" value="1"/>
</dbReference>
<name>A0A1T1HBP9_OCELI</name>
<proteinExistence type="predicted"/>
<organism evidence="2 3">
    <name type="scientific">Oceanospirillum linum</name>
    <dbReference type="NCBI Taxonomy" id="966"/>
    <lineage>
        <taxon>Bacteria</taxon>
        <taxon>Pseudomonadati</taxon>
        <taxon>Pseudomonadota</taxon>
        <taxon>Gammaproteobacteria</taxon>
        <taxon>Oceanospirillales</taxon>
        <taxon>Oceanospirillaceae</taxon>
        <taxon>Oceanospirillum</taxon>
    </lineage>
</organism>
<dbReference type="AlphaFoldDB" id="A0A1T1HBP9"/>